<organism evidence="4 5">
    <name type="scientific">Thalassomonas actiniarum</name>
    <dbReference type="NCBI Taxonomy" id="485447"/>
    <lineage>
        <taxon>Bacteria</taxon>
        <taxon>Pseudomonadati</taxon>
        <taxon>Pseudomonadota</taxon>
        <taxon>Gammaproteobacteria</taxon>
        <taxon>Alteromonadales</taxon>
        <taxon>Colwelliaceae</taxon>
        <taxon>Thalassomonas</taxon>
    </lineage>
</organism>
<feature type="domain" description="Orn/DAP/Arg decarboxylase 2 N-terminal" evidence="3">
    <location>
        <begin position="25"/>
        <end position="256"/>
    </location>
</feature>
<dbReference type="Proteomes" id="UP000032568">
    <property type="component" value="Chromosome pTact"/>
</dbReference>
<reference evidence="4 5" key="1">
    <citation type="journal article" date="2015" name="Genome Announc.">
        <title>Draft Genome Sequences of Marine Isolates of Thalassomonas viridans and Thalassomonas actiniarum.</title>
        <authorList>
            <person name="Olonade I."/>
            <person name="van Zyl L.J."/>
            <person name="Trindade M."/>
        </authorList>
    </citation>
    <scope>NUCLEOTIDE SEQUENCE [LARGE SCALE GENOMIC DNA]</scope>
    <source>
        <strain evidence="4 5">A5K-106</strain>
    </source>
</reference>
<dbReference type="RefSeq" id="WP_044831162.1">
    <property type="nucleotide sequence ID" value="NZ_CP059736.1"/>
</dbReference>
<name>A0AAF0C6J1_9GAMM</name>
<dbReference type="InterPro" id="IPR009006">
    <property type="entry name" value="Ala_racemase/Decarboxylase_C"/>
</dbReference>
<dbReference type="AlphaFoldDB" id="A0AAF0C6J1"/>
<accession>A0AAF0C6J1</accession>
<gene>
    <name evidence="4" type="ORF">SG35_031745</name>
</gene>
<protein>
    <submittedName>
        <fullName evidence="4">Alanine racemase</fullName>
    </submittedName>
</protein>
<evidence type="ECO:0000313" key="5">
    <source>
        <dbReference type="Proteomes" id="UP000032568"/>
    </source>
</evidence>
<dbReference type="EMBL" id="CP059736">
    <property type="protein sequence ID" value="WDE02326.1"/>
    <property type="molecule type" value="Genomic_DNA"/>
</dbReference>
<reference evidence="4 5" key="2">
    <citation type="journal article" date="2022" name="Mar. Drugs">
        <title>Bioassay-Guided Fractionation Leads to the Detection of Cholic Acid Generated by the Rare Thalassomonas sp.</title>
        <authorList>
            <person name="Pheiffer F."/>
            <person name="Schneider Y.K."/>
            <person name="Hansen E.H."/>
            <person name="Andersen J.H."/>
            <person name="Isaksson J."/>
            <person name="Busche T."/>
            <person name="R C."/>
            <person name="Kalinowski J."/>
            <person name="Zyl L.V."/>
            <person name="Trindade M."/>
        </authorList>
    </citation>
    <scope>NUCLEOTIDE SEQUENCE [LARGE SCALE GENOMIC DNA]</scope>
    <source>
        <strain evidence="4 5">A5K-106</strain>
    </source>
</reference>
<dbReference type="Gene3D" id="3.20.20.10">
    <property type="entry name" value="Alanine racemase"/>
    <property type="match status" value="1"/>
</dbReference>
<dbReference type="InterPro" id="IPR029066">
    <property type="entry name" value="PLP-binding_barrel"/>
</dbReference>
<keyword evidence="2" id="KW-0663">Pyridoxal phosphate</keyword>
<dbReference type="Gene3D" id="2.40.37.10">
    <property type="entry name" value="Lyase, Ornithine Decarboxylase, Chain A, domain 1"/>
    <property type="match status" value="1"/>
</dbReference>
<dbReference type="SUPFAM" id="SSF50621">
    <property type="entry name" value="Alanine racemase C-terminal domain-like"/>
    <property type="match status" value="1"/>
</dbReference>
<evidence type="ECO:0000259" key="3">
    <source>
        <dbReference type="Pfam" id="PF02784"/>
    </source>
</evidence>
<comment type="cofactor">
    <cofactor evidence="1">
        <name>pyridoxal 5'-phosphate</name>
        <dbReference type="ChEBI" id="CHEBI:597326"/>
    </cofactor>
</comment>
<dbReference type="KEGG" id="tact:SG35_031745"/>
<dbReference type="GO" id="GO:0009089">
    <property type="term" value="P:lysine biosynthetic process via diaminopimelate"/>
    <property type="evidence" value="ECO:0007669"/>
    <property type="project" value="TreeGrafter"/>
</dbReference>
<keyword evidence="5" id="KW-1185">Reference proteome</keyword>
<dbReference type="Pfam" id="PF02784">
    <property type="entry name" value="Orn_Arg_deC_N"/>
    <property type="match status" value="1"/>
</dbReference>
<dbReference type="PANTHER" id="PTHR43727">
    <property type="entry name" value="DIAMINOPIMELATE DECARBOXYLASE"/>
    <property type="match status" value="1"/>
</dbReference>
<evidence type="ECO:0000313" key="4">
    <source>
        <dbReference type="EMBL" id="WDE02326.1"/>
    </source>
</evidence>
<proteinExistence type="predicted"/>
<dbReference type="SUPFAM" id="SSF51419">
    <property type="entry name" value="PLP-binding barrel"/>
    <property type="match status" value="1"/>
</dbReference>
<evidence type="ECO:0000256" key="2">
    <source>
        <dbReference type="ARBA" id="ARBA00022898"/>
    </source>
</evidence>
<dbReference type="PANTHER" id="PTHR43727:SF2">
    <property type="entry name" value="GROUP IV DECARBOXYLASE"/>
    <property type="match status" value="1"/>
</dbReference>
<dbReference type="InterPro" id="IPR022644">
    <property type="entry name" value="De-COase2_N"/>
</dbReference>
<evidence type="ECO:0000256" key="1">
    <source>
        <dbReference type="ARBA" id="ARBA00001933"/>
    </source>
</evidence>
<sequence>MEQIKSMLEQNPAEISTPCYFYSVSQLQQNFQALKAALGTQVILSVKANSNTDLLIRASHFLTDGVEVASIKELQNIVGGDRARYVNNPSADKTFLRAAVSGKARVIVDSLVQLEIVAELAKKRPPAGIILRLNPVVLKQFNDDHPKVRPDQFGMDWDSACIAIDICKANNLPLLGFHLFKGSYSFEKSAMATVDSAKGIIAEMERRFGQPLSFANLGGGFGEQWQESKFDFAAYREKLAQLPQHITLAHESGRGLMASIGHFAVRVRYVKQIENQYYAICDGGIAQNFLLAKTENTLRKLKTPALWQAQGGQENEQKAACTFVGSSCSKDDVIGKQSDEFVLPQPGDICIFDYCGAYNASYTVAPFLQLPQATTYIVE</sequence>
<dbReference type="GO" id="GO:0008836">
    <property type="term" value="F:diaminopimelate decarboxylase activity"/>
    <property type="evidence" value="ECO:0007669"/>
    <property type="project" value="TreeGrafter"/>
</dbReference>